<dbReference type="SUPFAM" id="SSF56176">
    <property type="entry name" value="FAD-binding/transporter-associated domain-like"/>
    <property type="match status" value="1"/>
</dbReference>
<accession>A0A2P7N180</accession>
<dbReference type="InterPro" id="IPR036318">
    <property type="entry name" value="FAD-bd_PCMH-like_sf"/>
</dbReference>
<dbReference type="PANTHER" id="PTHR11748:SF119">
    <property type="entry name" value="D-2-HYDROXYGLUTARATE DEHYDROGENASE"/>
    <property type="match status" value="1"/>
</dbReference>
<dbReference type="Proteomes" id="UP000243002">
    <property type="component" value="Unassembled WGS sequence"/>
</dbReference>
<evidence type="ECO:0000256" key="2">
    <source>
        <dbReference type="ARBA" id="ARBA00022827"/>
    </source>
</evidence>
<protein>
    <submittedName>
        <fullName evidence="4">FAD-binding protein</fullName>
    </submittedName>
</protein>
<gene>
    <name evidence="4" type="ORF">C7K55_00185</name>
</gene>
<dbReference type="InterPro" id="IPR016166">
    <property type="entry name" value="FAD-bd_PCMH"/>
</dbReference>
<proteinExistence type="predicted"/>
<organism evidence="4 5">
    <name type="scientific">Cyanobium usitatum str. Tous</name>
    <dbReference type="NCBI Taxonomy" id="2116684"/>
    <lineage>
        <taxon>Bacteria</taxon>
        <taxon>Bacillati</taxon>
        <taxon>Cyanobacteriota</taxon>
        <taxon>Cyanophyceae</taxon>
        <taxon>Synechococcales</taxon>
        <taxon>Prochlorococcaceae</taxon>
        <taxon>Cyanobium</taxon>
    </lineage>
</organism>
<dbReference type="InterPro" id="IPR016164">
    <property type="entry name" value="FAD-linked_Oxase-like_C"/>
</dbReference>
<dbReference type="GO" id="GO:0004458">
    <property type="term" value="F:D-lactate dehydrogenase (cytochrome) activity"/>
    <property type="evidence" value="ECO:0007669"/>
    <property type="project" value="TreeGrafter"/>
</dbReference>
<dbReference type="SUPFAM" id="SSF55103">
    <property type="entry name" value="FAD-linked oxidases, C-terminal domain"/>
    <property type="match status" value="1"/>
</dbReference>
<evidence type="ECO:0000256" key="1">
    <source>
        <dbReference type="ARBA" id="ARBA00022630"/>
    </source>
</evidence>
<name>A0A2P7N180_9CYAN</name>
<dbReference type="GO" id="GO:1903457">
    <property type="term" value="P:lactate catabolic process"/>
    <property type="evidence" value="ECO:0007669"/>
    <property type="project" value="TreeGrafter"/>
</dbReference>
<feature type="domain" description="FAD-binding PCMH-type" evidence="3">
    <location>
        <begin position="53"/>
        <end position="228"/>
    </location>
</feature>
<sequence>MAERCPEDQITALAAELRRLDSALPLLGAESPLELERLSRDYYDYSPVLVPLLQGCRAQLVAGATTVEQVLLVAGACARQGVPLTVRGAGTGNYGQCVPLQGGLVLDLSGLNQLRQLDEATGVLEVEAGALMGAIEKQLAPRGRALRLVPSTVRSASIGGFIAGGSGGIGSLRWGFLRDPGNLLGLEVVTLEPEPRLLQLDAAASAPLNHAYGTNGIITALRLPTSEAVVWQQLVVGFEQWGQALAAAQALTSTAFELNAITVLEAPLVSQLPWPAGCPAPEPGEQRLMLLAAPAALEVLPSWLAARGGALRWQAPQGQSRGLPLRELSWNHTTLHWRAQHPDWTYLQMLLPQPEAPCLERLREQWGDDLLWHLEAVRQQGAARLAALPLLRWRGEEALQQLLDDCRRCGAVLFNPHVISVEDGGLGVIDADQVAAKAAYDPAGLLNPGKLRGWLNSPG</sequence>
<dbReference type="PROSITE" id="PS51387">
    <property type="entry name" value="FAD_PCMH"/>
    <property type="match status" value="1"/>
</dbReference>
<dbReference type="GO" id="GO:0008720">
    <property type="term" value="F:D-lactate dehydrogenase (NAD+) activity"/>
    <property type="evidence" value="ECO:0007669"/>
    <property type="project" value="TreeGrafter"/>
</dbReference>
<dbReference type="Gene3D" id="3.30.465.10">
    <property type="match status" value="1"/>
</dbReference>
<dbReference type="OrthoDB" id="9811261at2"/>
<keyword evidence="1" id="KW-0285">Flavoprotein</keyword>
<dbReference type="EMBL" id="PXXO01000001">
    <property type="protein sequence ID" value="PSJ07227.1"/>
    <property type="molecule type" value="Genomic_DNA"/>
</dbReference>
<evidence type="ECO:0000313" key="4">
    <source>
        <dbReference type="EMBL" id="PSJ07227.1"/>
    </source>
</evidence>
<reference evidence="4 5" key="1">
    <citation type="journal article" date="2018" name="Environ. Microbiol.">
        <title>Ecological and genomic features of two widespread freshwater picocyanobacteria.</title>
        <authorList>
            <person name="Cabello-Yeves P.J."/>
            <person name="Picazo A."/>
            <person name="Camacho A."/>
            <person name="Callieri C."/>
            <person name="Rosselli R."/>
            <person name="Roda-Garcia J.J."/>
            <person name="Coutinho F.H."/>
            <person name="Rodriguez-Valera F."/>
        </authorList>
    </citation>
    <scope>NUCLEOTIDE SEQUENCE [LARGE SCALE GENOMIC DNA]</scope>
    <source>
        <strain evidence="4 5">Tous</strain>
    </source>
</reference>
<dbReference type="InterPro" id="IPR016169">
    <property type="entry name" value="FAD-bd_PCMH_sub2"/>
</dbReference>
<evidence type="ECO:0000313" key="5">
    <source>
        <dbReference type="Proteomes" id="UP000243002"/>
    </source>
</evidence>
<dbReference type="GO" id="GO:0071949">
    <property type="term" value="F:FAD binding"/>
    <property type="evidence" value="ECO:0007669"/>
    <property type="project" value="InterPro"/>
</dbReference>
<dbReference type="Pfam" id="PF01565">
    <property type="entry name" value="FAD_binding_4"/>
    <property type="match status" value="1"/>
</dbReference>
<dbReference type="RefSeq" id="WP_106501411.1">
    <property type="nucleotide sequence ID" value="NZ_PXXO01000001.1"/>
</dbReference>
<dbReference type="PANTHER" id="PTHR11748">
    <property type="entry name" value="D-LACTATE DEHYDROGENASE"/>
    <property type="match status" value="1"/>
</dbReference>
<dbReference type="AlphaFoldDB" id="A0A2P7N180"/>
<keyword evidence="2" id="KW-0274">FAD</keyword>
<comment type="caution">
    <text evidence="4">The sequence shown here is derived from an EMBL/GenBank/DDBJ whole genome shotgun (WGS) entry which is preliminary data.</text>
</comment>
<evidence type="ECO:0000259" key="3">
    <source>
        <dbReference type="PROSITE" id="PS51387"/>
    </source>
</evidence>
<dbReference type="InterPro" id="IPR006094">
    <property type="entry name" value="Oxid_FAD_bind_N"/>
</dbReference>
<keyword evidence="5" id="KW-1185">Reference proteome</keyword>